<dbReference type="EMBL" id="UINC01173721">
    <property type="protein sequence ID" value="SVD79468.1"/>
    <property type="molecule type" value="Genomic_DNA"/>
</dbReference>
<evidence type="ECO:0000313" key="1">
    <source>
        <dbReference type="EMBL" id="SVD79468.1"/>
    </source>
</evidence>
<accession>A0A382YAC9</accession>
<proteinExistence type="predicted"/>
<dbReference type="AlphaFoldDB" id="A0A382YAC9"/>
<name>A0A382YAC9_9ZZZZ</name>
<protein>
    <submittedName>
        <fullName evidence="1">Uncharacterized protein</fullName>
    </submittedName>
</protein>
<feature type="non-terminal residue" evidence="1">
    <location>
        <position position="1"/>
    </location>
</feature>
<gene>
    <name evidence="1" type="ORF">METZ01_LOCUS432322</name>
</gene>
<feature type="non-terminal residue" evidence="1">
    <location>
        <position position="30"/>
    </location>
</feature>
<organism evidence="1">
    <name type="scientific">marine metagenome</name>
    <dbReference type="NCBI Taxonomy" id="408172"/>
    <lineage>
        <taxon>unclassified sequences</taxon>
        <taxon>metagenomes</taxon>
        <taxon>ecological metagenomes</taxon>
    </lineage>
</organism>
<reference evidence="1" key="1">
    <citation type="submission" date="2018-05" db="EMBL/GenBank/DDBJ databases">
        <authorList>
            <person name="Lanie J.A."/>
            <person name="Ng W.-L."/>
            <person name="Kazmierczak K.M."/>
            <person name="Andrzejewski T.M."/>
            <person name="Davidsen T.M."/>
            <person name="Wayne K.J."/>
            <person name="Tettelin H."/>
            <person name="Glass J.I."/>
            <person name="Rusch D."/>
            <person name="Podicherti R."/>
            <person name="Tsui H.-C.T."/>
            <person name="Winkler M.E."/>
        </authorList>
    </citation>
    <scope>NUCLEOTIDE SEQUENCE</scope>
</reference>
<sequence length="30" mass="3413">MAKAPKYEIDQEELSLDSNDVTFDVALEKL</sequence>